<evidence type="ECO:0000313" key="2">
    <source>
        <dbReference type="EMBL" id="KAG7329954.1"/>
    </source>
</evidence>
<comment type="caution">
    <text evidence="2">The sequence shown here is derived from an EMBL/GenBank/DDBJ whole genome shotgun (WGS) entry which is preliminary data.</text>
</comment>
<keyword evidence="1" id="KW-0472">Membrane</keyword>
<proteinExistence type="predicted"/>
<dbReference type="EMBL" id="JAHKSW010000007">
    <property type="protein sequence ID" value="KAG7329954.1"/>
    <property type="molecule type" value="Genomic_DNA"/>
</dbReference>
<keyword evidence="1" id="KW-1133">Transmembrane helix</keyword>
<name>A0A9D3NXD5_9TELE</name>
<organism evidence="2 3">
    <name type="scientific">Hemibagrus wyckioides</name>
    <dbReference type="NCBI Taxonomy" id="337641"/>
    <lineage>
        <taxon>Eukaryota</taxon>
        <taxon>Metazoa</taxon>
        <taxon>Chordata</taxon>
        <taxon>Craniata</taxon>
        <taxon>Vertebrata</taxon>
        <taxon>Euteleostomi</taxon>
        <taxon>Actinopterygii</taxon>
        <taxon>Neopterygii</taxon>
        <taxon>Teleostei</taxon>
        <taxon>Ostariophysi</taxon>
        <taxon>Siluriformes</taxon>
        <taxon>Bagridae</taxon>
        <taxon>Hemibagrus</taxon>
    </lineage>
</organism>
<keyword evidence="3" id="KW-1185">Reference proteome</keyword>
<sequence length="68" mass="7602">MGPAHLTHRLALFLFAELGRFHVYHLEGVTTVSRVLVASLVALLLYLISPFSLDIKDKLTKCPARGQR</sequence>
<protein>
    <submittedName>
        <fullName evidence="2">Uncharacterized protein</fullName>
    </submittedName>
</protein>
<evidence type="ECO:0000256" key="1">
    <source>
        <dbReference type="SAM" id="Phobius"/>
    </source>
</evidence>
<gene>
    <name evidence="2" type="ORF">KOW79_006176</name>
</gene>
<feature type="transmembrane region" description="Helical" evidence="1">
    <location>
        <begin position="31"/>
        <end position="48"/>
    </location>
</feature>
<keyword evidence="1" id="KW-0812">Transmembrane</keyword>
<evidence type="ECO:0000313" key="3">
    <source>
        <dbReference type="Proteomes" id="UP000824219"/>
    </source>
</evidence>
<dbReference type="AlphaFoldDB" id="A0A9D3NXD5"/>
<dbReference type="Proteomes" id="UP000824219">
    <property type="component" value="Linkage Group LG07"/>
</dbReference>
<accession>A0A9D3NXD5</accession>
<reference evidence="2 3" key="1">
    <citation type="submission" date="2021-06" db="EMBL/GenBank/DDBJ databases">
        <title>Chromosome-level genome assembly of the red-tail catfish (Hemibagrus wyckioides).</title>
        <authorList>
            <person name="Shao F."/>
        </authorList>
    </citation>
    <scope>NUCLEOTIDE SEQUENCE [LARGE SCALE GENOMIC DNA]</scope>
    <source>
        <strain evidence="2">EC202008001</strain>
        <tissue evidence="2">Blood</tissue>
    </source>
</reference>